<accession>A0A0F4Z0X0</accession>
<keyword evidence="3" id="KW-1185">Reference proteome</keyword>
<evidence type="ECO:0000313" key="2">
    <source>
        <dbReference type="EMBL" id="KKA24020.1"/>
    </source>
</evidence>
<protein>
    <submittedName>
        <fullName evidence="2">C6 transcription factor</fullName>
    </submittedName>
</protein>
<dbReference type="AlphaFoldDB" id="A0A0F4Z0X0"/>
<dbReference type="Proteomes" id="UP000053958">
    <property type="component" value="Unassembled WGS sequence"/>
</dbReference>
<dbReference type="EMBL" id="LASV01000077">
    <property type="protein sequence ID" value="KKA24020.1"/>
    <property type="molecule type" value="Genomic_DNA"/>
</dbReference>
<dbReference type="PANTHER" id="PTHR47784:SF5">
    <property type="entry name" value="STEROL UPTAKE CONTROL PROTEIN 2"/>
    <property type="match status" value="1"/>
</dbReference>
<dbReference type="InterPro" id="IPR053157">
    <property type="entry name" value="Sterol_Uptake_Regulator"/>
</dbReference>
<name>A0A0F4Z0X0_RASE3</name>
<dbReference type="Pfam" id="PF11951">
    <property type="entry name" value="Fungal_trans_2"/>
    <property type="match status" value="1"/>
</dbReference>
<comment type="caution">
    <text evidence="2">The sequence shown here is derived from an EMBL/GenBank/DDBJ whole genome shotgun (WGS) entry which is preliminary data.</text>
</comment>
<feature type="compositionally biased region" description="Polar residues" evidence="1">
    <location>
        <begin position="26"/>
        <end position="44"/>
    </location>
</feature>
<feature type="region of interest" description="Disordered" evidence="1">
    <location>
        <begin position="17"/>
        <end position="49"/>
    </location>
</feature>
<organism evidence="2 3">
    <name type="scientific">Rasamsonia emersonii (strain ATCC 16479 / CBS 393.64 / IMI 116815)</name>
    <dbReference type="NCBI Taxonomy" id="1408163"/>
    <lineage>
        <taxon>Eukaryota</taxon>
        <taxon>Fungi</taxon>
        <taxon>Dikarya</taxon>
        <taxon>Ascomycota</taxon>
        <taxon>Pezizomycotina</taxon>
        <taxon>Eurotiomycetes</taxon>
        <taxon>Eurotiomycetidae</taxon>
        <taxon>Eurotiales</taxon>
        <taxon>Trichocomaceae</taxon>
        <taxon>Rasamsonia</taxon>
    </lineage>
</organism>
<sequence length="379" mass="42120">MSPVKSRLLAQFAAAELGASDAHSIRSPNNTESELSSRTPSSVAASPESDPLYILDPSAHQRDGRLASDLHLHDLELMHHYSTVSYKTISEREAFSAPFQTVVPKIALTHPFLMHGLLALSALHLIHLNKGSERCKDYVELATSHQTLALALFRKELNNINPSNCQALFAFSSIATVLAFGFAQSTGVQSLPPIDEMLQIFNLCRGIHGILETAREWIKNSWVSDLLAFGRSAEPGSIPPDVRDKIAAVSKLNADLGRTGFSVDEQAVCEDAISELTVSFEKIYSGIDAVTVFRWPIFLKPLYISLLRDRRPMAIVILAHYCILLHMLDNRWWLKGWTRQLLHSIYSLLDSSWREAIQWPIEAIGLFAILVSIIASQLA</sequence>
<dbReference type="GO" id="GO:0001228">
    <property type="term" value="F:DNA-binding transcription activator activity, RNA polymerase II-specific"/>
    <property type="evidence" value="ECO:0007669"/>
    <property type="project" value="TreeGrafter"/>
</dbReference>
<dbReference type="InterPro" id="IPR021858">
    <property type="entry name" value="Fun_TF"/>
</dbReference>
<evidence type="ECO:0000256" key="1">
    <source>
        <dbReference type="SAM" id="MobiDB-lite"/>
    </source>
</evidence>
<dbReference type="OrthoDB" id="4937900at2759"/>
<dbReference type="STRING" id="1408163.A0A0F4Z0X0"/>
<dbReference type="RefSeq" id="XP_013330632.1">
    <property type="nucleotide sequence ID" value="XM_013475178.1"/>
</dbReference>
<proteinExistence type="predicted"/>
<dbReference type="PANTHER" id="PTHR47784">
    <property type="entry name" value="STEROL UPTAKE CONTROL PROTEIN 2"/>
    <property type="match status" value="1"/>
</dbReference>
<dbReference type="GeneID" id="25314292"/>
<evidence type="ECO:0000313" key="3">
    <source>
        <dbReference type="Proteomes" id="UP000053958"/>
    </source>
</evidence>
<gene>
    <name evidence="2" type="ORF">T310_1941</name>
</gene>
<reference evidence="2 3" key="1">
    <citation type="submission" date="2015-04" db="EMBL/GenBank/DDBJ databases">
        <authorList>
            <person name="Heijne W.H."/>
            <person name="Fedorova N.D."/>
            <person name="Nierman W.C."/>
            <person name="Vollebregt A.W."/>
            <person name="Zhao Z."/>
            <person name="Wu L."/>
            <person name="Kumar M."/>
            <person name="Stam H."/>
            <person name="van den Berg M.A."/>
            <person name="Pel H.J."/>
        </authorList>
    </citation>
    <scope>NUCLEOTIDE SEQUENCE [LARGE SCALE GENOMIC DNA]</scope>
    <source>
        <strain evidence="2 3">CBS 393.64</strain>
    </source>
</reference>